<evidence type="ECO:0000313" key="3">
    <source>
        <dbReference type="EMBL" id="TGE28388.1"/>
    </source>
</evidence>
<evidence type="ECO:0000313" key="4">
    <source>
        <dbReference type="Proteomes" id="UP000298471"/>
    </source>
</evidence>
<name>A0A4Z0QE46_9BACT</name>
<comment type="caution">
    <text evidence="3">The sequence shown here is derived from an EMBL/GenBank/DDBJ whole genome shotgun (WGS) entry which is preliminary data.</text>
</comment>
<feature type="domain" description="HTH cro/C1-type" evidence="2">
    <location>
        <begin position="5"/>
        <end position="60"/>
    </location>
</feature>
<accession>A0A4Z0QE46</accession>
<gene>
    <name evidence="3" type="ORF">E5K02_02670</name>
</gene>
<protein>
    <submittedName>
        <fullName evidence="3">XRE family transcriptional regulator</fullName>
    </submittedName>
</protein>
<dbReference type="EMBL" id="SRMB01000001">
    <property type="protein sequence ID" value="TGE28388.1"/>
    <property type="molecule type" value="Genomic_DNA"/>
</dbReference>
<proteinExistence type="predicted"/>
<dbReference type="GO" id="GO:0003677">
    <property type="term" value="F:DNA binding"/>
    <property type="evidence" value="ECO:0007669"/>
    <property type="project" value="InterPro"/>
</dbReference>
<reference evidence="3 4" key="1">
    <citation type="submission" date="2019-04" db="EMBL/GenBank/DDBJ databases">
        <authorList>
            <person name="Feng G."/>
            <person name="Zhang J."/>
            <person name="Zhu H."/>
        </authorList>
    </citation>
    <scope>NUCLEOTIDE SEQUENCE [LARGE SCALE GENOMIC DNA]</scope>
    <source>
        <strain evidence="3 4">9PBR-1</strain>
    </source>
</reference>
<dbReference type="AlphaFoldDB" id="A0A4Z0QE46"/>
<feature type="region of interest" description="Disordered" evidence="1">
    <location>
        <begin position="119"/>
        <end position="153"/>
    </location>
</feature>
<evidence type="ECO:0000256" key="1">
    <source>
        <dbReference type="SAM" id="MobiDB-lite"/>
    </source>
</evidence>
<feature type="compositionally biased region" description="Polar residues" evidence="1">
    <location>
        <begin position="121"/>
        <end position="142"/>
    </location>
</feature>
<feature type="compositionally biased region" description="Low complexity" evidence="1">
    <location>
        <begin position="143"/>
        <end position="153"/>
    </location>
</feature>
<dbReference type="Gene3D" id="1.10.260.40">
    <property type="entry name" value="lambda repressor-like DNA-binding domains"/>
    <property type="match status" value="1"/>
</dbReference>
<dbReference type="SUPFAM" id="SSF47413">
    <property type="entry name" value="lambda repressor-like DNA-binding domains"/>
    <property type="match status" value="1"/>
</dbReference>
<dbReference type="SMART" id="SM00530">
    <property type="entry name" value="HTH_XRE"/>
    <property type="match status" value="1"/>
</dbReference>
<dbReference type="RefSeq" id="WP_135391808.1">
    <property type="nucleotide sequence ID" value="NZ_SRMB01000001.1"/>
</dbReference>
<dbReference type="PROSITE" id="PS50943">
    <property type="entry name" value="HTH_CROC1"/>
    <property type="match status" value="1"/>
</dbReference>
<dbReference type="InterPro" id="IPR001387">
    <property type="entry name" value="Cro/C1-type_HTH"/>
</dbReference>
<dbReference type="InterPro" id="IPR010982">
    <property type="entry name" value="Lambda_DNA-bd_dom_sf"/>
</dbReference>
<dbReference type="Pfam" id="PF01381">
    <property type="entry name" value="HTH_3"/>
    <property type="match status" value="1"/>
</dbReference>
<keyword evidence="4" id="KW-1185">Reference proteome</keyword>
<organism evidence="3 4">
    <name type="scientific">Hymenobacter metallicola</name>
    <dbReference type="NCBI Taxonomy" id="2563114"/>
    <lineage>
        <taxon>Bacteria</taxon>
        <taxon>Pseudomonadati</taxon>
        <taxon>Bacteroidota</taxon>
        <taxon>Cytophagia</taxon>
        <taxon>Cytophagales</taxon>
        <taxon>Hymenobacteraceae</taxon>
        <taxon>Hymenobacter</taxon>
    </lineage>
</organism>
<dbReference type="Proteomes" id="UP000298471">
    <property type="component" value="Unassembled WGS sequence"/>
</dbReference>
<evidence type="ECO:0000259" key="2">
    <source>
        <dbReference type="PROSITE" id="PS50943"/>
    </source>
</evidence>
<sequence length="188" mass="19738">MVERIRALLQARNLTPTQFADSIGVARPIISHILSGRNKPSLEVVQKIIGAFPDLSLPWLLNGQGPMLPPNKPAEATLEELASLASNKTRSVAEPPAKRIRAAAPVPAVADPAPVVAQAANTGNLGPNDASTPSLPTQTAESTPLPLATPTVATPSSNSVAAFAEPGKKIRRIVIFYHDGTFSDFTPE</sequence>
<dbReference type="CDD" id="cd00093">
    <property type="entry name" value="HTH_XRE"/>
    <property type="match status" value="1"/>
</dbReference>
<dbReference type="OrthoDB" id="1034290at2"/>